<dbReference type="Proteomes" id="UP000735302">
    <property type="component" value="Unassembled WGS sequence"/>
</dbReference>
<proteinExistence type="predicted"/>
<organism evidence="1 2">
    <name type="scientific">Plakobranchus ocellatus</name>
    <dbReference type="NCBI Taxonomy" id="259542"/>
    <lineage>
        <taxon>Eukaryota</taxon>
        <taxon>Metazoa</taxon>
        <taxon>Spiralia</taxon>
        <taxon>Lophotrochozoa</taxon>
        <taxon>Mollusca</taxon>
        <taxon>Gastropoda</taxon>
        <taxon>Heterobranchia</taxon>
        <taxon>Euthyneura</taxon>
        <taxon>Panpulmonata</taxon>
        <taxon>Sacoglossa</taxon>
        <taxon>Placobranchoidea</taxon>
        <taxon>Plakobranchidae</taxon>
        <taxon>Plakobranchus</taxon>
    </lineage>
</organism>
<evidence type="ECO:0000313" key="2">
    <source>
        <dbReference type="Proteomes" id="UP000735302"/>
    </source>
</evidence>
<reference evidence="1 2" key="1">
    <citation type="journal article" date="2021" name="Elife">
        <title>Chloroplast acquisition without the gene transfer in kleptoplastic sea slugs, Plakobranchus ocellatus.</title>
        <authorList>
            <person name="Maeda T."/>
            <person name="Takahashi S."/>
            <person name="Yoshida T."/>
            <person name="Shimamura S."/>
            <person name="Takaki Y."/>
            <person name="Nagai Y."/>
            <person name="Toyoda A."/>
            <person name="Suzuki Y."/>
            <person name="Arimoto A."/>
            <person name="Ishii H."/>
            <person name="Satoh N."/>
            <person name="Nishiyama T."/>
            <person name="Hasebe M."/>
            <person name="Maruyama T."/>
            <person name="Minagawa J."/>
            <person name="Obokata J."/>
            <person name="Shigenobu S."/>
        </authorList>
    </citation>
    <scope>NUCLEOTIDE SEQUENCE [LARGE SCALE GENOMIC DNA]</scope>
</reference>
<keyword evidence="2" id="KW-1185">Reference proteome</keyword>
<sequence length="139" mass="16114">MSSGRNTKDEQDDERRRNKKRIGKVLTAFLQAQPLTIFKLGGFQLLSPEGKMKVLDRPVATEQARTGYIFRDKSEITTSLPQASASIGFRNIFYWKIPSCWKTYYNDFYEKAKSIAPFLNMNSTQLCDRRTDREFPGFP</sequence>
<accession>A0AAV4D4I2</accession>
<protein>
    <submittedName>
        <fullName evidence="1">Uncharacterized protein</fullName>
    </submittedName>
</protein>
<comment type="caution">
    <text evidence="1">The sequence shown here is derived from an EMBL/GenBank/DDBJ whole genome shotgun (WGS) entry which is preliminary data.</text>
</comment>
<gene>
    <name evidence="1" type="ORF">PoB_006556900</name>
</gene>
<dbReference type="AlphaFoldDB" id="A0AAV4D4I2"/>
<name>A0AAV4D4I2_9GAST</name>
<evidence type="ECO:0000313" key="1">
    <source>
        <dbReference type="EMBL" id="GFO39064.1"/>
    </source>
</evidence>
<dbReference type="EMBL" id="BLXT01007376">
    <property type="protein sequence ID" value="GFO39064.1"/>
    <property type="molecule type" value="Genomic_DNA"/>
</dbReference>